<feature type="transmembrane region" description="Helical" evidence="2">
    <location>
        <begin position="54"/>
        <end position="78"/>
    </location>
</feature>
<keyword evidence="2" id="KW-1133">Transmembrane helix</keyword>
<feature type="region of interest" description="Disordered" evidence="1">
    <location>
        <begin position="277"/>
        <end position="373"/>
    </location>
</feature>
<evidence type="ECO:0000313" key="4">
    <source>
        <dbReference type="EMBL" id="KAG9189657.1"/>
    </source>
</evidence>
<dbReference type="Pfam" id="PF20684">
    <property type="entry name" value="Fung_rhodopsin"/>
    <property type="match status" value="1"/>
</dbReference>
<feature type="domain" description="Rhodopsin" evidence="3">
    <location>
        <begin position="38"/>
        <end position="249"/>
    </location>
</feature>
<keyword evidence="5" id="KW-1185">Reference proteome</keyword>
<feature type="transmembrane region" description="Helical" evidence="2">
    <location>
        <begin position="98"/>
        <end position="120"/>
    </location>
</feature>
<keyword evidence="2" id="KW-0812">Transmembrane</keyword>
<name>A0AAD4I861_9PLEO</name>
<comment type="caution">
    <text evidence="4">The sequence shown here is derived from an EMBL/GenBank/DDBJ whole genome shotgun (WGS) entry which is preliminary data.</text>
</comment>
<dbReference type="PANTHER" id="PTHR39614">
    <property type="entry name" value="INTEGRAL MEMBRANE PROTEIN"/>
    <property type="match status" value="1"/>
</dbReference>
<dbReference type="Proteomes" id="UP001199106">
    <property type="component" value="Unassembled WGS sequence"/>
</dbReference>
<organism evidence="4 5">
    <name type="scientific">Alternaria panax</name>
    <dbReference type="NCBI Taxonomy" id="48097"/>
    <lineage>
        <taxon>Eukaryota</taxon>
        <taxon>Fungi</taxon>
        <taxon>Dikarya</taxon>
        <taxon>Ascomycota</taxon>
        <taxon>Pezizomycotina</taxon>
        <taxon>Dothideomycetes</taxon>
        <taxon>Pleosporomycetidae</taxon>
        <taxon>Pleosporales</taxon>
        <taxon>Pleosporineae</taxon>
        <taxon>Pleosporaceae</taxon>
        <taxon>Alternaria</taxon>
        <taxon>Alternaria sect. Panax</taxon>
    </lineage>
</organism>
<evidence type="ECO:0000313" key="5">
    <source>
        <dbReference type="Proteomes" id="UP001199106"/>
    </source>
</evidence>
<keyword evidence="2" id="KW-0472">Membrane</keyword>
<feature type="transmembrane region" description="Helical" evidence="2">
    <location>
        <begin position="20"/>
        <end position="42"/>
    </location>
</feature>
<evidence type="ECO:0000256" key="2">
    <source>
        <dbReference type="SAM" id="Phobius"/>
    </source>
</evidence>
<feature type="compositionally biased region" description="Low complexity" evidence="1">
    <location>
        <begin position="283"/>
        <end position="299"/>
    </location>
</feature>
<feature type="compositionally biased region" description="Low complexity" evidence="1">
    <location>
        <begin position="355"/>
        <end position="366"/>
    </location>
</feature>
<sequence length="443" mass="49135">MAGEVIPPPYVITADDKRGLIVVTGAAVLAFVWSCFLIRVWLRLQSREWRSDDWWLAAATLLDTVQSGIVFHLVNLGLGASQAGIPLSQLQQLGNEGFASQIIYILMLLASKLSVLFLYLRLAPGGSYRTVSWSLVALSCAWALVSVILIATPCNPAQTYTNADNCTNRWPKWLSIGTFDIFTEIFIFLAAVHLIYSLQMRLRAKLLVIFAFSARLPVIAIAVVRLYYLDQRLREITFTFDYIVATQWQMGYAIMPSTITGMGPFLKPFDKEYVSSTHKHYGPGHSSSGGMSGVRMESGLSTTASSGLPPRRQGPGHHRRSVDNISESYLMDTLPSRRTSKQSMGNEDRPNSLEPIQSGSPSSRGSPPAPTNILMTADEHFRPTHMYRGHETEVWTGNGSMSISRDEMEKAAASRGCAPKPRTRLVIGKKEEFKIEVDRASRV</sequence>
<accession>A0AAD4I861</accession>
<feature type="transmembrane region" description="Helical" evidence="2">
    <location>
        <begin position="132"/>
        <end position="153"/>
    </location>
</feature>
<gene>
    <name evidence="4" type="ORF">G6011_06525</name>
</gene>
<dbReference type="EMBL" id="JAANER010000005">
    <property type="protein sequence ID" value="KAG9189657.1"/>
    <property type="molecule type" value="Genomic_DNA"/>
</dbReference>
<feature type="transmembrane region" description="Helical" evidence="2">
    <location>
        <begin position="173"/>
        <end position="195"/>
    </location>
</feature>
<dbReference type="PANTHER" id="PTHR39614:SF2">
    <property type="entry name" value="INTEGRAL MEMBRANE PROTEIN"/>
    <property type="match status" value="1"/>
</dbReference>
<evidence type="ECO:0000256" key="1">
    <source>
        <dbReference type="SAM" id="MobiDB-lite"/>
    </source>
</evidence>
<dbReference type="InterPro" id="IPR049326">
    <property type="entry name" value="Rhodopsin_dom_fungi"/>
</dbReference>
<dbReference type="AlphaFoldDB" id="A0AAD4I861"/>
<evidence type="ECO:0000259" key="3">
    <source>
        <dbReference type="Pfam" id="PF20684"/>
    </source>
</evidence>
<reference evidence="4" key="1">
    <citation type="submission" date="2021-07" db="EMBL/GenBank/DDBJ databases">
        <title>Genome Resource of American Ginseng Black Spot Pathogen Alternaria panax.</title>
        <authorList>
            <person name="Qiu C."/>
            <person name="Wang W."/>
            <person name="Liu Z."/>
        </authorList>
    </citation>
    <scope>NUCLEOTIDE SEQUENCE</scope>
    <source>
        <strain evidence="4">BNCC115425</strain>
    </source>
</reference>
<protein>
    <recommendedName>
        <fullName evidence="3">Rhodopsin domain-containing protein</fullName>
    </recommendedName>
</protein>
<feature type="transmembrane region" description="Helical" evidence="2">
    <location>
        <begin position="207"/>
        <end position="228"/>
    </location>
</feature>
<proteinExistence type="predicted"/>